<evidence type="ECO:0000313" key="5">
    <source>
        <dbReference type="EMBL" id="SUZ07665.1"/>
    </source>
</evidence>
<reference evidence="4" key="2">
    <citation type="submission" date="2013-01" db="EMBL/GenBank/DDBJ databases">
        <title>The wheat powdery mildew genome reveals unique evolution of an obligate biotroph.</title>
        <authorList>
            <person name="Oberhaensli S."/>
            <person name="Wicker T."/>
            <person name="Keller B."/>
        </authorList>
    </citation>
    <scope>NUCLEOTIDE SEQUENCE</scope>
    <source>
        <strain evidence="4">96224</strain>
    </source>
</reference>
<dbReference type="GO" id="GO:0004540">
    <property type="term" value="F:RNA nuclease activity"/>
    <property type="evidence" value="ECO:0007669"/>
    <property type="project" value="InterPro"/>
</dbReference>
<keyword evidence="1" id="KW-0540">Nuclease</keyword>
<evidence type="ECO:0000313" key="6">
    <source>
        <dbReference type="Proteomes" id="UP000053110"/>
    </source>
</evidence>
<evidence type="ECO:0000256" key="1">
    <source>
        <dbReference type="ARBA" id="ARBA00022722"/>
    </source>
</evidence>
<reference evidence="6" key="1">
    <citation type="journal article" date="2013" name="Nat. Genet.">
        <title>The wheat powdery mildew genome shows the unique evolution of an obligate biotroph.</title>
        <authorList>
            <person name="Wicker T."/>
            <person name="Oberhaensli S."/>
            <person name="Parlange F."/>
            <person name="Buchmann J.P."/>
            <person name="Shatalina M."/>
            <person name="Roffler S."/>
            <person name="Ben-David R."/>
            <person name="Dolezel J."/>
            <person name="Simkova H."/>
            <person name="Schulze-Lefert P."/>
            <person name="Spanu P.D."/>
            <person name="Bruggmann R."/>
            <person name="Amselem J."/>
            <person name="Quesneville H."/>
            <person name="Ver Loren van Themaat E."/>
            <person name="Paape T."/>
            <person name="Shimizu K.K."/>
            <person name="Keller B."/>
        </authorList>
    </citation>
    <scope>NUCLEOTIDE SEQUENCE [LARGE SCALE GENOMIC DNA]</scope>
    <source>
        <strain evidence="6">96224</strain>
    </source>
</reference>
<keyword evidence="2" id="KW-0378">Hydrolase</keyword>
<dbReference type="SUPFAM" id="SSF53933">
    <property type="entry name" value="Microbial ribonucleases"/>
    <property type="match status" value="1"/>
</dbReference>
<evidence type="ECO:0000256" key="3">
    <source>
        <dbReference type="SAM" id="SignalP"/>
    </source>
</evidence>
<evidence type="ECO:0000256" key="2">
    <source>
        <dbReference type="ARBA" id="ARBA00022801"/>
    </source>
</evidence>
<dbReference type="EMBL" id="KE373928">
    <property type="protein sequence ID" value="EPQ67138.1"/>
    <property type="molecule type" value="Genomic_DNA"/>
</dbReference>
<protein>
    <submittedName>
        <fullName evidence="5">BgtE-40006</fullName>
    </submittedName>
</protein>
<dbReference type="Gene3D" id="3.10.450.30">
    <property type="entry name" value="Microbial ribonucleases"/>
    <property type="match status" value="1"/>
</dbReference>
<gene>
    <name evidence="4" type="ORF">BGT96224_E40006</name>
    <name evidence="5" type="ORF">BGT96224V2_LOCUS923</name>
</gene>
<organism evidence="5">
    <name type="scientific">Blumeria graminis f. sp. tritici 96224</name>
    <dbReference type="NCBI Taxonomy" id="1268274"/>
    <lineage>
        <taxon>Eukaryota</taxon>
        <taxon>Fungi</taxon>
        <taxon>Dikarya</taxon>
        <taxon>Ascomycota</taxon>
        <taxon>Pezizomycotina</taxon>
        <taxon>Leotiomycetes</taxon>
        <taxon>Erysiphales</taxon>
        <taxon>Erysiphaceae</taxon>
        <taxon>Blumeria</taxon>
    </lineage>
</organism>
<reference evidence="5" key="3">
    <citation type="submission" date="2018-07" db="EMBL/GenBank/DDBJ databases">
        <authorList>
            <person name="Quirk P.G."/>
            <person name="Krulwich T.A."/>
        </authorList>
    </citation>
    <scope>NUCLEOTIDE SEQUENCE</scope>
    <source>
        <strain evidence="5">96224</strain>
    </source>
</reference>
<dbReference type="OrthoDB" id="10362468at2759"/>
<proteinExistence type="predicted"/>
<dbReference type="HOGENOM" id="CLU_1315207_0_0_1"/>
<dbReference type="Proteomes" id="UP000053110">
    <property type="component" value="Unassembled WGS sequence"/>
</dbReference>
<accession>A0A061HLG5</accession>
<dbReference type="GO" id="GO:0003723">
    <property type="term" value="F:RNA binding"/>
    <property type="evidence" value="ECO:0007669"/>
    <property type="project" value="InterPro"/>
</dbReference>
<keyword evidence="3" id="KW-0732">Signal</keyword>
<dbReference type="SMR" id="A0A061HLG5"/>
<dbReference type="GO" id="GO:0016787">
    <property type="term" value="F:hydrolase activity"/>
    <property type="evidence" value="ECO:0007669"/>
    <property type="project" value="UniProtKB-KW"/>
</dbReference>
<feature type="chain" id="PRO_5044538488" evidence="3">
    <location>
        <begin position="21"/>
        <end position="209"/>
    </location>
</feature>
<dbReference type="InterPro" id="IPR016191">
    <property type="entry name" value="Ribonuclease/ribotoxin"/>
</dbReference>
<feature type="signal peptide" evidence="3">
    <location>
        <begin position="1"/>
        <end position="20"/>
    </location>
</feature>
<dbReference type="EMBL" id="UIGY01000001">
    <property type="protein sequence ID" value="SUZ07665.1"/>
    <property type="molecule type" value="Genomic_DNA"/>
</dbReference>
<sequence length="209" mass="24115">MWIKFCISLLMFGLIHQVKCIDTPYSDMYLPDRTNGFLCQKDLIAIDHVRDIAKKAFKSLFFDNRFQRFPKLFEDTHLFNVRTDIFFSWPAKPDGKLYISGNPGKLRLIINIRGQIMGMVIINSKQHNSQVSIEKCKPVRSSNTEGNNESRILDEYWSLACPILGYKCGLKYIPKSMIKSGDDSNSNYYFQNALKANIRPDTFGKYSGN</sequence>
<evidence type="ECO:0000313" key="4">
    <source>
        <dbReference type="EMBL" id="EPQ67138.1"/>
    </source>
</evidence>
<name>A0A061HLG5_BLUGR</name>
<dbReference type="AlphaFoldDB" id="A0A061HLG5"/>